<sequence>MLKLPTRSRSIATRSSQRNRRRLLLEKCEARELLAGDIWSQRGGDSGHSSYVDTAVNPTSIAEAWFAELNYSQSGTGSWRERGVAIDESHVYRTALEGYAPSGTYHVIAYDLQTGEEVWHKTLTGGAFEGVSEPSLRDGVVYVNRAGHSGISGGTSSDLPRLYGFDSDTGNLVLQQTYAAQWGSGERPVIDDDQLFVEDGYYGGISAYQASTLSEQWFVGRSAAYSQPLSAVNDQFVFAFGTEVYNRYTGERLANMVHPVNSGTMTSPIVAESGDVLYTTAGVALFDGDTREHLWTASSSSGVNFKAIGGGRVAFTSGRELQILDQTDGSLLQSWQSPSNLGEVLLTDTHVLVISLNYSTATVHAIDIESGDEVWNYSQVSPGGSALLEMAFSQGRLVLSDRTGVRTFAVSDLDLPPIASDDEAITDEDQAVTINVLANDSDPEGGPLSIVTTSDPENGSVAINSADGTVTYTPLPNFWGSDAFTYTIEDAGGMQTIATVSLLIEEINDAPVAADAFFSLPENSSNGTTVGSIEASDIDGDALNFALQDSMQSAFKIDPESGEISVRDAALLDYETTPTFDLVVVISDGRGEEINAPVQVDLTNQLEVEIDILPGDPSNQVNLKRKKIEVAILANSDLDPLTMLDFGSLRLQSSESGSAARVPSHRKHGFKYETRDVNGDGKLDVVIQFQSSDTGLSSDDTSLLLSGSLLPEYGGESFSVEQDISVSQSRRKGKR</sequence>
<dbReference type="InterPro" id="IPR011047">
    <property type="entry name" value="Quinoprotein_ADH-like_sf"/>
</dbReference>
<dbReference type="Pfam" id="PF00028">
    <property type="entry name" value="Cadherin"/>
    <property type="match status" value="1"/>
</dbReference>
<dbReference type="GO" id="GO:0016020">
    <property type="term" value="C:membrane"/>
    <property type="evidence" value="ECO:0007669"/>
    <property type="project" value="InterPro"/>
</dbReference>
<proteinExistence type="predicted"/>
<dbReference type="InterPro" id="IPR002372">
    <property type="entry name" value="PQQ_rpt_dom"/>
</dbReference>
<keyword evidence="3" id="KW-1185">Reference proteome</keyword>
<feature type="domain" description="Cadherin" evidence="1">
    <location>
        <begin position="512"/>
        <end position="619"/>
    </location>
</feature>
<comment type="caution">
    <text evidence="2">The sequence shown here is derived from an EMBL/GenBank/DDBJ whole genome shotgun (WGS) entry which is preliminary data.</text>
</comment>
<dbReference type="Pfam" id="PF17963">
    <property type="entry name" value="Big_9"/>
    <property type="match status" value="1"/>
</dbReference>
<dbReference type="PANTHER" id="PTHR34512:SF30">
    <property type="entry name" value="OUTER MEMBRANE PROTEIN ASSEMBLY FACTOR BAMB"/>
    <property type="match status" value="1"/>
</dbReference>
<dbReference type="GO" id="GO:0005509">
    <property type="term" value="F:calcium ion binding"/>
    <property type="evidence" value="ECO:0007669"/>
    <property type="project" value="InterPro"/>
</dbReference>
<evidence type="ECO:0000313" key="2">
    <source>
        <dbReference type="EMBL" id="EMI16859.1"/>
    </source>
</evidence>
<dbReference type="PANTHER" id="PTHR34512">
    <property type="entry name" value="CELL SURFACE PROTEIN"/>
    <property type="match status" value="1"/>
</dbReference>
<dbReference type="InterPro" id="IPR002126">
    <property type="entry name" value="Cadherin-like_dom"/>
</dbReference>
<dbReference type="PATRIC" id="fig|1265738.3.peg.6196"/>
<dbReference type="GO" id="GO:0007156">
    <property type="term" value="P:homophilic cell adhesion via plasma membrane adhesion molecules"/>
    <property type="evidence" value="ECO:0007669"/>
    <property type="project" value="InterPro"/>
</dbReference>
<organism evidence="2 3">
    <name type="scientific">Rhodopirellula maiorica SM1</name>
    <dbReference type="NCBI Taxonomy" id="1265738"/>
    <lineage>
        <taxon>Bacteria</taxon>
        <taxon>Pseudomonadati</taxon>
        <taxon>Planctomycetota</taxon>
        <taxon>Planctomycetia</taxon>
        <taxon>Pirellulales</taxon>
        <taxon>Pirellulaceae</taxon>
        <taxon>Novipirellula</taxon>
    </lineage>
</organism>
<dbReference type="Gene3D" id="2.60.40.2810">
    <property type="match status" value="1"/>
</dbReference>
<dbReference type="EMBL" id="ANOG01000901">
    <property type="protein sequence ID" value="EMI16859.1"/>
    <property type="molecule type" value="Genomic_DNA"/>
</dbReference>
<evidence type="ECO:0000313" key="3">
    <source>
        <dbReference type="Proteomes" id="UP000011991"/>
    </source>
</evidence>
<dbReference type="SMART" id="SM00112">
    <property type="entry name" value="CA"/>
    <property type="match status" value="1"/>
</dbReference>
<dbReference type="SUPFAM" id="SSF50998">
    <property type="entry name" value="Quinoprotein alcohol dehydrogenase-like"/>
    <property type="match status" value="1"/>
</dbReference>
<dbReference type="Proteomes" id="UP000011991">
    <property type="component" value="Unassembled WGS sequence"/>
</dbReference>
<reference evidence="2 3" key="1">
    <citation type="journal article" date="2013" name="Mar. Genomics">
        <title>Expression of sulfatases in Rhodopirellula baltica and the diversity of sulfatases in the genus Rhodopirellula.</title>
        <authorList>
            <person name="Wegner C.E."/>
            <person name="Richter-Heitmann T."/>
            <person name="Klindworth A."/>
            <person name="Klockow C."/>
            <person name="Richter M."/>
            <person name="Achstetter T."/>
            <person name="Glockner F.O."/>
            <person name="Harder J."/>
        </authorList>
    </citation>
    <scope>NUCLEOTIDE SEQUENCE [LARGE SCALE GENOMIC DNA]</scope>
    <source>
        <strain evidence="2 3">SM1</strain>
    </source>
</reference>
<dbReference type="InterPro" id="IPR015943">
    <property type="entry name" value="WD40/YVTN_repeat-like_dom_sf"/>
</dbReference>
<dbReference type="PROSITE" id="PS50268">
    <property type="entry name" value="CADHERIN_2"/>
    <property type="match status" value="1"/>
</dbReference>
<name>M5RSD3_9BACT</name>
<dbReference type="AlphaFoldDB" id="M5RSD3"/>
<accession>M5RSD3</accession>
<dbReference type="Gene3D" id="2.60.40.60">
    <property type="entry name" value="Cadherins"/>
    <property type="match status" value="1"/>
</dbReference>
<gene>
    <name evidence="2" type="ORF">RMSM_06224</name>
</gene>
<protein>
    <submittedName>
        <fullName evidence="2">Cadherin domain protein</fullName>
    </submittedName>
</protein>
<dbReference type="InterPro" id="IPR015919">
    <property type="entry name" value="Cadherin-like_sf"/>
</dbReference>
<dbReference type="SUPFAM" id="SSF49313">
    <property type="entry name" value="Cadherin-like"/>
    <property type="match status" value="1"/>
</dbReference>
<dbReference type="CDD" id="cd11304">
    <property type="entry name" value="Cadherin_repeat"/>
    <property type="match status" value="1"/>
</dbReference>
<dbReference type="Gene3D" id="2.130.10.10">
    <property type="entry name" value="YVTN repeat-like/Quinoprotein amine dehydrogenase"/>
    <property type="match status" value="1"/>
</dbReference>
<evidence type="ECO:0000259" key="1">
    <source>
        <dbReference type="PROSITE" id="PS50268"/>
    </source>
</evidence>
<dbReference type="Pfam" id="PF13360">
    <property type="entry name" value="PQQ_2"/>
    <property type="match status" value="1"/>
</dbReference>